<dbReference type="EMBL" id="JAVIJP010000009">
    <property type="protein sequence ID" value="KAL3648104.1"/>
    <property type="molecule type" value="Genomic_DNA"/>
</dbReference>
<gene>
    <name evidence="1" type="ORF">CASFOL_009072</name>
</gene>
<accession>A0ABD3E1U6</accession>
<evidence type="ECO:0000313" key="1">
    <source>
        <dbReference type="EMBL" id="KAL3648104.1"/>
    </source>
</evidence>
<keyword evidence="2" id="KW-1185">Reference proteome</keyword>
<protein>
    <submittedName>
        <fullName evidence="1">Uncharacterized protein</fullName>
    </submittedName>
</protein>
<sequence length="194" mass="21530">MGNAATHGLSDTAGKVILSNGAVFTYSQPLTVAELMLEHPQEVVVEFQAATIGKKPTPLPADQKLETKKIYLMVPIRRGKPAPTLVPSSNETRKLLAKTNSVLRSKALLSYYTGAFPLLARICPGFGAKNDDVLKMDKRRYCLADGIKTDYFTEILEDRPGFLTRQISGKGWKPSLDTIKEKTIKAKVSHWMFY</sequence>
<organism evidence="1 2">
    <name type="scientific">Castilleja foliolosa</name>
    <dbReference type="NCBI Taxonomy" id="1961234"/>
    <lineage>
        <taxon>Eukaryota</taxon>
        <taxon>Viridiplantae</taxon>
        <taxon>Streptophyta</taxon>
        <taxon>Embryophyta</taxon>
        <taxon>Tracheophyta</taxon>
        <taxon>Spermatophyta</taxon>
        <taxon>Magnoliopsida</taxon>
        <taxon>eudicotyledons</taxon>
        <taxon>Gunneridae</taxon>
        <taxon>Pentapetalae</taxon>
        <taxon>asterids</taxon>
        <taxon>lamiids</taxon>
        <taxon>Lamiales</taxon>
        <taxon>Orobanchaceae</taxon>
        <taxon>Pedicularideae</taxon>
        <taxon>Castillejinae</taxon>
        <taxon>Castilleja</taxon>
    </lineage>
</organism>
<dbReference type="Pfam" id="PF14009">
    <property type="entry name" value="PADRE"/>
    <property type="match status" value="1"/>
</dbReference>
<dbReference type="AlphaFoldDB" id="A0ABD3E1U6"/>
<dbReference type="InterPro" id="IPR025322">
    <property type="entry name" value="PADRE_dom"/>
</dbReference>
<name>A0ABD3E1U6_9LAMI</name>
<proteinExistence type="predicted"/>
<reference evidence="2" key="1">
    <citation type="journal article" date="2024" name="IScience">
        <title>Strigolactones Initiate the Formation of Haustorium-like Structures in Castilleja.</title>
        <authorList>
            <person name="Buerger M."/>
            <person name="Peterson D."/>
            <person name="Chory J."/>
        </authorList>
    </citation>
    <scope>NUCLEOTIDE SEQUENCE [LARGE SCALE GENOMIC DNA]</scope>
</reference>
<comment type="caution">
    <text evidence="1">The sequence shown here is derived from an EMBL/GenBank/DDBJ whole genome shotgun (WGS) entry which is preliminary data.</text>
</comment>
<evidence type="ECO:0000313" key="2">
    <source>
        <dbReference type="Proteomes" id="UP001632038"/>
    </source>
</evidence>
<dbReference type="Proteomes" id="UP001632038">
    <property type="component" value="Unassembled WGS sequence"/>
</dbReference>